<feature type="signal peptide" evidence="1">
    <location>
        <begin position="1"/>
        <end position="18"/>
    </location>
</feature>
<dbReference type="OrthoDB" id="3940409at2759"/>
<accession>A0A517LDW8</accession>
<organism evidence="2 3">
    <name type="scientific">Venturia effusa</name>
    <dbReference type="NCBI Taxonomy" id="50376"/>
    <lineage>
        <taxon>Eukaryota</taxon>
        <taxon>Fungi</taxon>
        <taxon>Dikarya</taxon>
        <taxon>Ascomycota</taxon>
        <taxon>Pezizomycotina</taxon>
        <taxon>Dothideomycetes</taxon>
        <taxon>Pleosporomycetidae</taxon>
        <taxon>Venturiales</taxon>
        <taxon>Venturiaceae</taxon>
        <taxon>Venturia</taxon>
    </lineage>
</organism>
<dbReference type="Proteomes" id="UP000316270">
    <property type="component" value="Chromosome 10"/>
</dbReference>
<keyword evidence="3" id="KW-1185">Reference proteome</keyword>
<gene>
    <name evidence="2" type="ORF">FKW77_006458</name>
</gene>
<evidence type="ECO:0000256" key="1">
    <source>
        <dbReference type="SAM" id="SignalP"/>
    </source>
</evidence>
<feature type="chain" id="PRO_5022003931" description="Cyanovirin-N domain-containing protein" evidence="1">
    <location>
        <begin position="19"/>
        <end position="138"/>
    </location>
</feature>
<keyword evidence="1" id="KW-0732">Signal</keyword>
<dbReference type="AlphaFoldDB" id="A0A517LDW8"/>
<evidence type="ECO:0000313" key="2">
    <source>
        <dbReference type="EMBL" id="QDS73833.1"/>
    </source>
</evidence>
<protein>
    <recommendedName>
        <fullName evidence="4">Cyanovirin-N domain-containing protein</fullName>
    </recommendedName>
</protein>
<evidence type="ECO:0008006" key="4">
    <source>
        <dbReference type="Google" id="ProtNLM"/>
    </source>
</evidence>
<proteinExistence type="predicted"/>
<sequence>MFKILTTLLVCLVAITSAWPTASSLLTRDASADPAALPAADTVHKAVLNIYNASTSTNMMNGSKKCQTQAVNTKLEEGACYSLDKNDLGVKLTGVTSGCKVYGYATPDCTADNQQITAGCFDVSSDTGSQLSSLMTVC</sequence>
<name>A0A517LDW8_9PEZI</name>
<dbReference type="EMBL" id="CP042194">
    <property type="protein sequence ID" value="QDS73833.1"/>
    <property type="molecule type" value="Genomic_DNA"/>
</dbReference>
<reference evidence="2 3" key="1">
    <citation type="submission" date="2019-07" db="EMBL/GenBank/DDBJ databases">
        <title>Finished genome of Venturia effusa.</title>
        <authorList>
            <person name="Young C.A."/>
            <person name="Cox M.P."/>
            <person name="Ganley A.R.D."/>
            <person name="David W.J."/>
        </authorList>
    </citation>
    <scope>NUCLEOTIDE SEQUENCE [LARGE SCALE GENOMIC DNA]</scope>
    <source>
        <strain evidence="3">albino</strain>
    </source>
</reference>
<evidence type="ECO:0000313" key="3">
    <source>
        <dbReference type="Proteomes" id="UP000316270"/>
    </source>
</evidence>